<evidence type="ECO:0000256" key="3">
    <source>
        <dbReference type="ARBA" id="ARBA00022692"/>
    </source>
</evidence>
<gene>
    <name evidence="7" type="ORF">AVDCRST_MAG45-249</name>
</gene>
<dbReference type="EMBL" id="CADCVU010000021">
    <property type="protein sequence ID" value="CAA9482513.1"/>
    <property type="molecule type" value="Genomic_DNA"/>
</dbReference>
<keyword evidence="3 6" id="KW-0812">Transmembrane</keyword>
<keyword evidence="5 6" id="KW-0472">Membrane</keyword>
<sequence length="173" mass="17629">MSAASDVTFAQVAAALGLVGVAVLVSLWQRMRLEGDIAVAVARSFLQLTAVGFAIALVFEGDSLLLVVALIAVMAVFGAFTARRRAPTVPGAFVPLLIALGLAGTATLVLLVVLGVFSPEPRYLVPLGGMVIGNSMTAAAVALSRLGDEVTASRREIEATLALGATATQAARP</sequence>
<feature type="non-terminal residue" evidence="7">
    <location>
        <position position="173"/>
    </location>
</feature>
<evidence type="ECO:0000256" key="2">
    <source>
        <dbReference type="ARBA" id="ARBA00005268"/>
    </source>
</evidence>
<name>A0A6J4RVZ0_9ACTN</name>
<feature type="transmembrane region" description="Helical" evidence="6">
    <location>
        <begin position="12"/>
        <end position="28"/>
    </location>
</feature>
<dbReference type="PANTHER" id="PTHR30028:SF0">
    <property type="entry name" value="PROTEIN ALUMINUM SENSITIVE 3"/>
    <property type="match status" value="1"/>
</dbReference>
<evidence type="ECO:0008006" key="8">
    <source>
        <dbReference type="Google" id="ProtNLM"/>
    </source>
</evidence>
<proteinExistence type="inferred from homology"/>
<accession>A0A6J4RVZ0</accession>
<evidence type="ECO:0000256" key="6">
    <source>
        <dbReference type="SAM" id="Phobius"/>
    </source>
</evidence>
<dbReference type="AlphaFoldDB" id="A0A6J4RVZ0"/>
<evidence type="ECO:0000256" key="1">
    <source>
        <dbReference type="ARBA" id="ARBA00004141"/>
    </source>
</evidence>
<dbReference type="PANTHER" id="PTHR30028">
    <property type="entry name" value="UPF0014 INNER MEMBRANE PROTEIN YBBM-RELATED"/>
    <property type="match status" value="1"/>
</dbReference>
<organism evidence="7">
    <name type="scientific">uncultured Solirubrobacterales bacterium</name>
    <dbReference type="NCBI Taxonomy" id="768556"/>
    <lineage>
        <taxon>Bacteria</taxon>
        <taxon>Bacillati</taxon>
        <taxon>Actinomycetota</taxon>
        <taxon>Thermoleophilia</taxon>
        <taxon>Solirubrobacterales</taxon>
        <taxon>environmental samples</taxon>
    </lineage>
</organism>
<protein>
    <recommendedName>
        <fullName evidence="8">Iron export permease protein FetB</fullName>
    </recommendedName>
</protein>
<evidence type="ECO:0000313" key="7">
    <source>
        <dbReference type="EMBL" id="CAA9482513.1"/>
    </source>
</evidence>
<comment type="subcellular location">
    <subcellularLocation>
        <location evidence="1">Membrane</location>
        <topology evidence="1">Multi-pass membrane protein</topology>
    </subcellularLocation>
</comment>
<keyword evidence="4 6" id="KW-1133">Transmembrane helix</keyword>
<dbReference type="Pfam" id="PF03649">
    <property type="entry name" value="UPF0014"/>
    <property type="match status" value="1"/>
</dbReference>
<dbReference type="InterPro" id="IPR005226">
    <property type="entry name" value="UPF0014_fam"/>
</dbReference>
<evidence type="ECO:0000256" key="4">
    <source>
        <dbReference type="ARBA" id="ARBA00022989"/>
    </source>
</evidence>
<feature type="transmembrane region" description="Helical" evidence="6">
    <location>
        <begin position="64"/>
        <end position="82"/>
    </location>
</feature>
<evidence type="ECO:0000256" key="5">
    <source>
        <dbReference type="ARBA" id="ARBA00023136"/>
    </source>
</evidence>
<reference evidence="7" key="1">
    <citation type="submission" date="2020-02" db="EMBL/GenBank/DDBJ databases">
        <authorList>
            <person name="Meier V. D."/>
        </authorList>
    </citation>
    <scope>NUCLEOTIDE SEQUENCE</scope>
    <source>
        <strain evidence="7">AVDCRST_MAG45</strain>
    </source>
</reference>
<feature type="transmembrane region" description="Helical" evidence="6">
    <location>
        <begin position="94"/>
        <end position="117"/>
    </location>
</feature>
<comment type="similarity">
    <text evidence="2">Belongs to the UPF0014 family.</text>
</comment>
<dbReference type="GO" id="GO:0005886">
    <property type="term" value="C:plasma membrane"/>
    <property type="evidence" value="ECO:0007669"/>
    <property type="project" value="TreeGrafter"/>
</dbReference>
<feature type="transmembrane region" description="Helical" evidence="6">
    <location>
        <begin position="123"/>
        <end position="146"/>
    </location>
</feature>
<feature type="transmembrane region" description="Helical" evidence="6">
    <location>
        <begin position="40"/>
        <end position="58"/>
    </location>
</feature>